<reference evidence="9" key="1">
    <citation type="submission" date="2021-04" db="EMBL/GenBank/DDBJ databases">
        <authorList>
            <person name="Cornetti L."/>
        </authorList>
    </citation>
    <scope>NUCLEOTIDE SEQUENCE</scope>
</reference>
<dbReference type="EMBL" id="OC978324">
    <property type="protein sequence ID" value="CAG4634979.1"/>
    <property type="molecule type" value="Genomic_DNA"/>
</dbReference>
<dbReference type="PANTHER" id="PTHR13220">
    <property type="entry name" value="TIMELESS INTERACTING-RELATED"/>
    <property type="match status" value="1"/>
</dbReference>
<dbReference type="GO" id="GO:0031297">
    <property type="term" value="P:replication fork processing"/>
    <property type="evidence" value="ECO:0007669"/>
    <property type="project" value="UniProtKB-UniRule"/>
</dbReference>
<dbReference type="GO" id="GO:0006974">
    <property type="term" value="P:DNA damage response"/>
    <property type="evidence" value="ECO:0007669"/>
    <property type="project" value="UniProtKB-KW"/>
</dbReference>
<dbReference type="GO" id="GO:0000076">
    <property type="term" value="P:DNA replication checkpoint signaling"/>
    <property type="evidence" value="ECO:0007669"/>
    <property type="project" value="UniProtKB-UniRule"/>
</dbReference>
<sequence length="277" mass="31072">MMSQEDNGIEDVFDIFDDAVDKYSEDENAGGRNESDEAEEDGKGKKGQKNGQKKNPQAPRKASKTGPQLKLDADRLCGPRGIVALDASFQQVKLKGKGYEKENVDIVLKKLEHFAHRLFPKLSFDDCIERVEKLGNSRTVQVYLKRFRMDAVDSNSAADDEAEGLEVRDEREHGTERDPFDDLLVHYANPEPTQTFTQEQQARMAENKKKAEEKRKSRLIMTNQPAIQNSCSEKEPVPVPADAIDSARVIGTEALSSSQLDDDDIMDVDSMLNNIPK</sequence>
<keyword evidence="4 6" id="KW-0539">Nucleus</keyword>
<evidence type="ECO:0000256" key="3">
    <source>
        <dbReference type="ARBA" id="ARBA00022763"/>
    </source>
</evidence>
<evidence type="ECO:0000256" key="1">
    <source>
        <dbReference type="ARBA" id="ARBA00004123"/>
    </source>
</evidence>
<dbReference type="GO" id="GO:0043111">
    <property type="term" value="P:replication fork arrest"/>
    <property type="evidence" value="ECO:0007669"/>
    <property type="project" value="TreeGrafter"/>
</dbReference>
<evidence type="ECO:0000259" key="8">
    <source>
        <dbReference type="Pfam" id="PF07962"/>
    </source>
</evidence>
<name>A0A9N6WWQ8_9CRUS</name>
<evidence type="ECO:0000256" key="5">
    <source>
        <dbReference type="ARBA" id="ARBA00023306"/>
    </source>
</evidence>
<evidence type="ECO:0000256" key="2">
    <source>
        <dbReference type="ARBA" id="ARBA00006075"/>
    </source>
</evidence>
<evidence type="ECO:0000256" key="6">
    <source>
        <dbReference type="RuleBase" id="RU366049"/>
    </source>
</evidence>
<dbReference type="AlphaFoldDB" id="A0A9N6WWQ8"/>
<keyword evidence="3 6" id="KW-0227">DNA damage</keyword>
<feature type="region of interest" description="Disordered" evidence="7">
    <location>
        <begin position="153"/>
        <end position="175"/>
    </location>
</feature>
<organism evidence="9">
    <name type="scientific">Alona affinis</name>
    <dbReference type="NCBI Taxonomy" id="381656"/>
    <lineage>
        <taxon>Eukaryota</taxon>
        <taxon>Metazoa</taxon>
        <taxon>Ecdysozoa</taxon>
        <taxon>Arthropoda</taxon>
        <taxon>Crustacea</taxon>
        <taxon>Branchiopoda</taxon>
        <taxon>Diplostraca</taxon>
        <taxon>Cladocera</taxon>
        <taxon>Anomopoda</taxon>
        <taxon>Chydoridae</taxon>
        <taxon>Alona</taxon>
    </lineage>
</organism>
<evidence type="ECO:0000256" key="4">
    <source>
        <dbReference type="ARBA" id="ARBA00023242"/>
    </source>
</evidence>
<dbReference type="PANTHER" id="PTHR13220:SF11">
    <property type="entry name" value="TIMELESS-INTERACTING PROTEIN"/>
    <property type="match status" value="1"/>
</dbReference>
<evidence type="ECO:0000313" key="9">
    <source>
        <dbReference type="EMBL" id="CAG4634979.1"/>
    </source>
</evidence>
<protein>
    <recommendedName>
        <fullName evidence="6">TIMELESS-interacting protein</fullName>
    </recommendedName>
</protein>
<dbReference type="InterPro" id="IPR012923">
    <property type="entry name" value="Csm3"/>
</dbReference>
<feature type="region of interest" description="Disordered" evidence="7">
    <location>
        <begin position="23"/>
        <end position="71"/>
    </location>
</feature>
<accession>A0A9N6WWQ8</accession>
<proteinExistence type="inferred from homology"/>
<gene>
    <name evidence="9" type="primary">EOG090X0AVC</name>
</gene>
<dbReference type="GO" id="GO:0003677">
    <property type="term" value="F:DNA binding"/>
    <property type="evidence" value="ECO:0007669"/>
    <property type="project" value="TreeGrafter"/>
</dbReference>
<comment type="function">
    <text evidence="6">Plays an important role in the control of DNA replication and the maintenance of replication fork stability.</text>
</comment>
<dbReference type="InterPro" id="IPR040038">
    <property type="entry name" value="TIPIN/Csm3/Swi3"/>
</dbReference>
<feature type="compositionally biased region" description="Basic and acidic residues" evidence="7">
    <location>
        <begin position="165"/>
        <end position="175"/>
    </location>
</feature>
<feature type="domain" description="Chromosome segregation in meiosis protein 3" evidence="8">
    <location>
        <begin position="70"/>
        <end position="150"/>
    </location>
</feature>
<dbReference type="Pfam" id="PF07962">
    <property type="entry name" value="Swi3"/>
    <property type="match status" value="1"/>
</dbReference>
<comment type="subcellular location">
    <subcellularLocation>
        <location evidence="1 6">Nucleus</location>
    </subcellularLocation>
</comment>
<evidence type="ECO:0000256" key="7">
    <source>
        <dbReference type="SAM" id="MobiDB-lite"/>
    </source>
</evidence>
<comment type="similarity">
    <text evidence="2 6">Belongs to the CSM3 family.</text>
</comment>
<dbReference type="GO" id="GO:0031298">
    <property type="term" value="C:replication fork protection complex"/>
    <property type="evidence" value="ECO:0007669"/>
    <property type="project" value="TreeGrafter"/>
</dbReference>
<keyword evidence="5 6" id="KW-0131">Cell cycle</keyword>